<dbReference type="Proteomes" id="UP000269097">
    <property type="component" value="Chromosome"/>
</dbReference>
<dbReference type="EMBL" id="CP033433">
    <property type="protein sequence ID" value="AYQ72549.1"/>
    <property type="molecule type" value="Genomic_DNA"/>
</dbReference>
<name>A0A3G3JYG2_9BACL</name>
<evidence type="ECO:0000313" key="2">
    <source>
        <dbReference type="Proteomes" id="UP000269097"/>
    </source>
</evidence>
<dbReference type="RefSeq" id="WP_123040609.1">
    <property type="nucleotide sequence ID" value="NZ_CP033433.1"/>
</dbReference>
<keyword evidence="2" id="KW-1185">Reference proteome</keyword>
<reference evidence="1 2" key="1">
    <citation type="submission" date="2018-10" db="EMBL/GenBank/DDBJ databases">
        <title>Genome Sequence of Cohnella sp.</title>
        <authorList>
            <person name="Srinivasan S."/>
            <person name="Kim M.K."/>
        </authorList>
    </citation>
    <scope>NUCLEOTIDE SEQUENCE [LARGE SCALE GENOMIC DNA]</scope>
    <source>
        <strain evidence="1 2">18JY8-7</strain>
    </source>
</reference>
<evidence type="ECO:0000313" key="1">
    <source>
        <dbReference type="EMBL" id="AYQ72549.1"/>
    </source>
</evidence>
<dbReference type="KEGG" id="coh:EAV92_08200"/>
<gene>
    <name evidence="1" type="ORF">EAV92_08200</name>
</gene>
<sequence>MPYVLREAGTGRLLARAQVNGYRLPYYGVVLWDTVPTGEEIRESLAQAGEAGDTAAAWEPEALTEHHAKMANVKLRNDPRRQVFWNDNQLSASFADSRGE</sequence>
<organism evidence="1 2">
    <name type="scientific">Cohnella candidum</name>
    <dbReference type="NCBI Taxonomy" id="2674991"/>
    <lineage>
        <taxon>Bacteria</taxon>
        <taxon>Bacillati</taxon>
        <taxon>Bacillota</taxon>
        <taxon>Bacilli</taxon>
        <taxon>Bacillales</taxon>
        <taxon>Paenibacillaceae</taxon>
        <taxon>Cohnella</taxon>
    </lineage>
</organism>
<proteinExistence type="predicted"/>
<accession>A0A3G3JYG2</accession>
<protein>
    <submittedName>
        <fullName evidence="1">Uncharacterized protein</fullName>
    </submittedName>
</protein>
<dbReference type="AlphaFoldDB" id="A0A3G3JYG2"/>